<gene>
    <name evidence="9" type="ORF">KOW79_018161</name>
</gene>
<dbReference type="OrthoDB" id="6493944at2759"/>
<feature type="transmembrane region" description="Helical" evidence="8">
    <location>
        <begin position="37"/>
        <end position="58"/>
    </location>
</feature>
<dbReference type="EMBL" id="JAHKSW010000022">
    <property type="protein sequence ID" value="KAG7318406.1"/>
    <property type="molecule type" value="Genomic_DNA"/>
</dbReference>
<comment type="subcellular location">
    <subcellularLocation>
        <location evidence="1">Membrane</location>
        <topology evidence="1">Multi-pass membrane protein</topology>
    </subcellularLocation>
</comment>
<feature type="transmembrane region" description="Helical" evidence="8">
    <location>
        <begin position="358"/>
        <end position="375"/>
    </location>
</feature>
<dbReference type="AlphaFoldDB" id="A0A9D3N8Y1"/>
<evidence type="ECO:0000256" key="8">
    <source>
        <dbReference type="SAM" id="Phobius"/>
    </source>
</evidence>
<dbReference type="GO" id="GO:0015141">
    <property type="term" value="F:succinate transmembrane transporter activity"/>
    <property type="evidence" value="ECO:0007669"/>
    <property type="project" value="TreeGrafter"/>
</dbReference>
<evidence type="ECO:0000256" key="6">
    <source>
        <dbReference type="ARBA" id="ARBA00023201"/>
    </source>
</evidence>
<keyword evidence="7" id="KW-0175">Coiled coil</keyword>
<keyword evidence="4 8" id="KW-1133">Transmembrane helix</keyword>
<dbReference type="GO" id="GO:0005886">
    <property type="term" value="C:plasma membrane"/>
    <property type="evidence" value="ECO:0007669"/>
    <property type="project" value="TreeGrafter"/>
</dbReference>
<sequence>MKWLWLYRNYVITILTPFLILPLPLTVNTSEAKCGFVLILMAVYWCTECLPLAITALLPVFFFPMMRIMTAEDVCSQYFSNSTMLGVGGLMIAIAVERWNLHKRLAISVLLVVGVRPALLMLGFMSITAFISMWITNIASTAIMLPIVNAMLEHLSKAEAEEEEIELQQCRVLRTLQVHESKDGLGNIPVELSPEELLQAEQRMREREQKYLRLKKGMSLSVCYAASIGGTATLTGSFPNLILKAQIDKIYPENGDVINYTSWFGFFFPNMVLMLMFCWLLLQFMYLGFNVKNSCGCGITRSSHEKVFQVMRHEFRKLGSMCFAEYSVVVLFILLVLLWFMRDPGFIPGWGSLMETKFVSDSTVSILITFMFFIIPSKFPRCWHAGSLDISGRSEEKLPDMLLDYQTVEKVLPWNILLLLGGALALAKGSEVSHLSFWLGQNLLPLGNIPPVALSFVLCLVVTMLTEVCNNAVISTVFLPILASMANALKIHPLSIMLPTTISSSFAFMLPVATPPNAITFNYANLNIMDMGSVSEAEEKSQKGEVSSSLLDSERSILEERVRELEEQLCECERKLKLYETEKKLRKHVQSEYKQKEEKFNQETSSLRVALNEAERKYEQVMESNEQLEIKNSKLWSDMRLMQDAMLELDVELSLTRIRYNELKMECELKKRELNNLQSKQNEMEETSLKECEREKEAHSVLKFDQMTSTHHEELLHAIQAKATGLHREVTEGDLKRDEDELNKLRETVQQLERELSESCRKCEEIKREYEREKEHHSVLKCDQMSSTHLMELLQVSQAEAEEKFEYIAQLENENSDLKSQVKTLQDSLQGLSCLLAETRKKCEKEKEKHTATKGILQSVQTRTRKRERFLIQKRKAIQESLAELERNYTAAMERNTQLENDNFNFITEVHLMSEQLHEMREELSATQRLLEQTSSGLQLKTHRLSQIESTWKCFSETVMKDHEAECLAHGVLKGQYSELKQQHDKLQEREQEDYNLLKVRCQQMEETLQECEKLLKIHSTDLGSKDSSL</sequence>
<proteinExistence type="inferred from homology"/>
<evidence type="ECO:0000256" key="3">
    <source>
        <dbReference type="ARBA" id="ARBA00022692"/>
    </source>
</evidence>
<keyword evidence="6" id="KW-0813">Transport</keyword>
<dbReference type="InterPro" id="IPR001898">
    <property type="entry name" value="SLC13A/DASS"/>
</dbReference>
<evidence type="ECO:0000256" key="7">
    <source>
        <dbReference type="SAM" id="Coils"/>
    </source>
</evidence>
<dbReference type="Proteomes" id="UP000824219">
    <property type="component" value="Linkage Group LG22"/>
</dbReference>
<keyword evidence="10" id="KW-1185">Reference proteome</keyword>
<feature type="transmembrane region" description="Helical" evidence="8">
    <location>
        <begin position="6"/>
        <end position="25"/>
    </location>
</feature>
<keyword evidence="5 8" id="KW-0472">Membrane</keyword>
<keyword evidence="6" id="KW-0406">Ion transport</keyword>
<feature type="transmembrane region" description="Helical" evidence="8">
    <location>
        <begin position="222"/>
        <end position="243"/>
    </location>
</feature>
<feature type="transmembrane region" description="Helical" evidence="8">
    <location>
        <begin position="449"/>
        <end position="482"/>
    </location>
</feature>
<comment type="caution">
    <text evidence="9">The sequence shown here is derived from an EMBL/GenBank/DDBJ whole genome shotgun (WGS) entry which is preliminary data.</text>
</comment>
<keyword evidence="6" id="KW-0739">Sodium transport</keyword>
<name>A0A9D3N8Y1_9TELE</name>
<keyword evidence="3 8" id="KW-0812">Transmembrane</keyword>
<accession>A0A9D3N8Y1</accession>
<feature type="transmembrane region" description="Helical" evidence="8">
    <location>
        <begin position="105"/>
        <end position="125"/>
    </location>
</feature>
<feature type="coiled-coil region" evidence="7">
    <location>
        <begin position="660"/>
        <end position="690"/>
    </location>
</feature>
<feature type="coiled-coil region" evidence="7">
    <location>
        <begin position="548"/>
        <end position="631"/>
    </location>
</feature>
<dbReference type="PANTHER" id="PTHR10283">
    <property type="entry name" value="SOLUTE CARRIER FAMILY 13 MEMBER"/>
    <property type="match status" value="1"/>
</dbReference>
<evidence type="ECO:0000256" key="2">
    <source>
        <dbReference type="ARBA" id="ARBA00006772"/>
    </source>
</evidence>
<dbReference type="GO" id="GO:0015138">
    <property type="term" value="F:fumarate transmembrane transporter activity"/>
    <property type="evidence" value="ECO:0007669"/>
    <property type="project" value="TreeGrafter"/>
</dbReference>
<feature type="transmembrane region" description="Helical" evidence="8">
    <location>
        <begin position="318"/>
        <end position="338"/>
    </location>
</feature>
<dbReference type="Pfam" id="PF00939">
    <property type="entry name" value="Na_sulph_symp"/>
    <property type="match status" value="1"/>
</dbReference>
<protein>
    <submittedName>
        <fullName evidence="9">Uncharacterized protein</fullName>
    </submittedName>
</protein>
<feature type="transmembrane region" description="Helical" evidence="8">
    <location>
        <begin position="411"/>
        <end position="429"/>
    </location>
</feature>
<evidence type="ECO:0000313" key="9">
    <source>
        <dbReference type="EMBL" id="KAG7318406.1"/>
    </source>
</evidence>
<dbReference type="CDD" id="cd01115">
    <property type="entry name" value="SLC13_permease"/>
    <property type="match status" value="1"/>
</dbReference>
<evidence type="ECO:0000256" key="4">
    <source>
        <dbReference type="ARBA" id="ARBA00022989"/>
    </source>
</evidence>
<comment type="similarity">
    <text evidence="2">Belongs to the SLC13A/DASS transporter (TC 2.A.47) family. NADC subfamily.</text>
</comment>
<dbReference type="GO" id="GO:0006355">
    <property type="term" value="P:regulation of DNA-templated transcription"/>
    <property type="evidence" value="ECO:0007669"/>
    <property type="project" value="InterPro"/>
</dbReference>
<evidence type="ECO:0000313" key="10">
    <source>
        <dbReference type="Proteomes" id="UP000824219"/>
    </source>
</evidence>
<feature type="transmembrane region" description="Helical" evidence="8">
    <location>
        <begin position="78"/>
        <end position="96"/>
    </location>
</feature>
<keyword evidence="6" id="KW-0915">Sodium</keyword>
<dbReference type="GO" id="GO:0015139">
    <property type="term" value="F:alpha-ketoglutarate transmembrane transporter activity"/>
    <property type="evidence" value="ECO:0007669"/>
    <property type="project" value="TreeGrafter"/>
</dbReference>
<dbReference type="Gene3D" id="1.20.5.4090">
    <property type="match status" value="3"/>
</dbReference>
<reference evidence="9 10" key="1">
    <citation type="submission" date="2021-06" db="EMBL/GenBank/DDBJ databases">
        <title>Chromosome-level genome assembly of the red-tail catfish (Hemibagrus wyckioides).</title>
        <authorList>
            <person name="Shao F."/>
        </authorList>
    </citation>
    <scope>NUCLEOTIDE SEQUENCE [LARGE SCALE GENOMIC DNA]</scope>
    <source>
        <strain evidence="9">EC202008001</strain>
        <tissue evidence="9">Blood</tissue>
    </source>
</reference>
<feature type="coiled-coil region" evidence="7">
    <location>
        <begin position="728"/>
        <end position="902"/>
    </location>
</feature>
<dbReference type="PANTHER" id="PTHR10283:SF82">
    <property type="entry name" value="SOLUTE CARRIER FAMILY 13 MEMBER 2"/>
    <property type="match status" value="1"/>
</dbReference>
<dbReference type="GO" id="GO:0017153">
    <property type="term" value="F:sodium:dicarboxylate symporter activity"/>
    <property type="evidence" value="ECO:0007669"/>
    <property type="project" value="TreeGrafter"/>
</dbReference>
<feature type="transmembrane region" description="Helical" evidence="8">
    <location>
        <begin position="263"/>
        <end position="282"/>
    </location>
</feature>
<dbReference type="GO" id="GO:0071285">
    <property type="term" value="P:cellular response to lithium ion"/>
    <property type="evidence" value="ECO:0007669"/>
    <property type="project" value="TreeGrafter"/>
</dbReference>
<feature type="coiled-coil region" evidence="7">
    <location>
        <begin position="970"/>
        <end position="1022"/>
    </location>
</feature>
<evidence type="ECO:0000256" key="1">
    <source>
        <dbReference type="ARBA" id="ARBA00004141"/>
    </source>
</evidence>
<evidence type="ECO:0000256" key="5">
    <source>
        <dbReference type="ARBA" id="ARBA00023136"/>
    </source>
</evidence>
<organism evidence="9 10">
    <name type="scientific">Hemibagrus wyckioides</name>
    <dbReference type="NCBI Taxonomy" id="337641"/>
    <lineage>
        <taxon>Eukaryota</taxon>
        <taxon>Metazoa</taxon>
        <taxon>Chordata</taxon>
        <taxon>Craniata</taxon>
        <taxon>Vertebrata</taxon>
        <taxon>Euteleostomi</taxon>
        <taxon>Actinopterygii</taxon>
        <taxon>Neopterygii</taxon>
        <taxon>Teleostei</taxon>
        <taxon>Ostariophysi</taxon>
        <taxon>Siluriformes</taxon>
        <taxon>Bagridae</taxon>
        <taxon>Hemibagrus</taxon>
    </lineage>
</organism>